<accession>A0A8S1EYS7</accession>
<keyword evidence="4" id="KW-0067">ATP-binding</keyword>
<keyword evidence="1" id="KW-0547">Nucleotide-binding</keyword>
<dbReference type="PANTHER" id="PTHR43788">
    <property type="entry name" value="DNA2/NAM7 HELICASE FAMILY MEMBER"/>
    <property type="match status" value="1"/>
</dbReference>
<proteinExistence type="predicted"/>
<dbReference type="InterPro" id="IPR001878">
    <property type="entry name" value="Znf_CCHC"/>
</dbReference>
<dbReference type="AlphaFoldDB" id="A0A8S1EYS7"/>
<gene>
    <name evidence="7" type="ORF">CBOVIS_LOCUS10596</name>
</gene>
<dbReference type="GO" id="GO:0043139">
    <property type="term" value="F:5'-3' DNA helicase activity"/>
    <property type="evidence" value="ECO:0007669"/>
    <property type="project" value="TreeGrafter"/>
</dbReference>
<keyword evidence="3" id="KW-0347">Helicase</keyword>
<keyword evidence="5" id="KW-0479">Metal-binding</keyword>
<evidence type="ECO:0000256" key="4">
    <source>
        <dbReference type="ARBA" id="ARBA00022840"/>
    </source>
</evidence>
<keyword evidence="8" id="KW-1185">Reference proteome</keyword>
<dbReference type="InterPro" id="IPR050534">
    <property type="entry name" value="Coronavir_polyprotein_1ab"/>
</dbReference>
<dbReference type="EMBL" id="CADEPM010000007">
    <property type="protein sequence ID" value="CAB3408868.1"/>
    <property type="molecule type" value="Genomic_DNA"/>
</dbReference>
<evidence type="ECO:0000256" key="5">
    <source>
        <dbReference type="PROSITE-ProRule" id="PRU00047"/>
    </source>
</evidence>
<keyword evidence="5" id="KW-0863">Zinc-finger</keyword>
<dbReference type="GO" id="GO:0003676">
    <property type="term" value="F:nucleic acid binding"/>
    <property type="evidence" value="ECO:0007669"/>
    <property type="project" value="InterPro"/>
</dbReference>
<organism evidence="7 8">
    <name type="scientific">Caenorhabditis bovis</name>
    <dbReference type="NCBI Taxonomy" id="2654633"/>
    <lineage>
        <taxon>Eukaryota</taxon>
        <taxon>Metazoa</taxon>
        <taxon>Ecdysozoa</taxon>
        <taxon>Nematoda</taxon>
        <taxon>Chromadorea</taxon>
        <taxon>Rhabditida</taxon>
        <taxon>Rhabditina</taxon>
        <taxon>Rhabditomorpha</taxon>
        <taxon>Rhabditoidea</taxon>
        <taxon>Rhabditidae</taxon>
        <taxon>Peloderinae</taxon>
        <taxon>Caenorhabditis</taxon>
    </lineage>
</organism>
<keyword evidence="5" id="KW-0862">Zinc</keyword>
<evidence type="ECO:0000259" key="6">
    <source>
        <dbReference type="PROSITE" id="PS50158"/>
    </source>
</evidence>
<dbReference type="PROSITE" id="PS50158">
    <property type="entry name" value="ZF_CCHC"/>
    <property type="match status" value="1"/>
</dbReference>
<dbReference type="GO" id="GO:0005524">
    <property type="term" value="F:ATP binding"/>
    <property type="evidence" value="ECO:0007669"/>
    <property type="project" value="UniProtKB-KW"/>
</dbReference>
<dbReference type="InterPro" id="IPR027417">
    <property type="entry name" value="P-loop_NTPase"/>
</dbReference>
<dbReference type="SUPFAM" id="SSF52540">
    <property type="entry name" value="P-loop containing nucleoside triphosphate hydrolases"/>
    <property type="match status" value="1"/>
</dbReference>
<dbReference type="GO" id="GO:0008270">
    <property type="term" value="F:zinc ion binding"/>
    <property type="evidence" value="ECO:0007669"/>
    <property type="project" value="UniProtKB-KW"/>
</dbReference>
<dbReference type="SMART" id="SM00343">
    <property type="entry name" value="ZnF_C2HC"/>
    <property type="match status" value="1"/>
</dbReference>
<reference evidence="7 8" key="1">
    <citation type="submission" date="2020-04" db="EMBL/GenBank/DDBJ databases">
        <authorList>
            <person name="Laetsch R D."/>
            <person name="Stevens L."/>
            <person name="Kumar S."/>
            <person name="Blaxter L. M."/>
        </authorList>
    </citation>
    <scope>NUCLEOTIDE SEQUENCE [LARGE SCALE GENOMIC DNA]</scope>
</reference>
<dbReference type="Gene3D" id="3.40.50.300">
    <property type="entry name" value="P-loop containing nucleotide triphosphate hydrolases"/>
    <property type="match status" value="2"/>
</dbReference>
<evidence type="ECO:0000256" key="3">
    <source>
        <dbReference type="ARBA" id="ARBA00022806"/>
    </source>
</evidence>
<feature type="domain" description="CCHC-type" evidence="6">
    <location>
        <begin position="51"/>
        <end position="64"/>
    </location>
</feature>
<evidence type="ECO:0000256" key="1">
    <source>
        <dbReference type="ARBA" id="ARBA00022741"/>
    </source>
</evidence>
<evidence type="ECO:0000256" key="2">
    <source>
        <dbReference type="ARBA" id="ARBA00022801"/>
    </source>
</evidence>
<dbReference type="GO" id="GO:0016787">
    <property type="term" value="F:hydrolase activity"/>
    <property type="evidence" value="ECO:0007669"/>
    <property type="project" value="UniProtKB-KW"/>
</dbReference>
<dbReference type="PANTHER" id="PTHR43788:SF16">
    <property type="entry name" value="HELICASE WITH ZINC FINGER 2"/>
    <property type="match status" value="1"/>
</dbReference>
<keyword evidence="2" id="KW-0378">Hydrolase</keyword>
<dbReference type="Proteomes" id="UP000494206">
    <property type="component" value="Unassembled WGS sequence"/>
</dbReference>
<comment type="caution">
    <text evidence="7">The sequence shown here is derived from an EMBL/GenBank/DDBJ whole genome shotgun (WGS) entry which is preliminary data.</text>
</comment>
<name>A0A8S1EYS7_9PELO</name>
<evidence type="ECO:0000313" key="7">
    <source>
        <dbReference type="EMBL" id="CAB3408868.1"/>
    </source>
</evidence>
<evidence type="ECO:0000313" key="8">
    <source>
        <dbReference type="Proteomes" id="UP000494206"/>
    </source>
</evidence>
<protein>
    <recommendedName>
        <fullName evidence="6">CCHC-type domain-containing protein</fullName>
    </recommendedName>
</protein>
<sequence length="572" mass="63953">MSRTQSLTDLSTFHLATSRVFPRLADNTAIKGAQANFGTLASTTSKLPISCLFCGKRGHIAAQCWAKKRQYARVDPVANHQLPHNGITGGRRAFQSSAYMHERPNVQSLLPAEANTTNTVAQLRLILRNDQLARAYQPRINTIRPHQFVPGKNQHYYQPKFQEIRKLGIHLNRWPKVSTDNLPQSGDRVAIRINNPDTLQRNLKRPEGSTETLTKIVNRNASHPMERANSMKHRTLYLPGTKFSTSHTASSKGSPGRQLRAMCVIRHPQPSTSSSFHPSSRRQHHKVSVKQKLHLVTAFATNGIRHPGRVTIISWQTCLETIGEESRASRYQPVHQALLTAPDYRHYSLFLRTSWKNLGEVKTLQIDEASQIPIITTLTALDAAFPAARLALVGDFRQLPPFSHTKNTKSIRKVGVGEPLFWLTDGERVPIVELTHVWRTHPVGTSLTNSGEVEIAKIVVTRVLQHVPLIRSASSPSIERSATEGSIHIGTVDSFQGHQKEVVILCLTKTNKAPSDFARDDLRINVALSRARQVNIIIGDLPASRTVYSWSRIIREIESQNATMDASRFASI</sequence>
<dbReference type="InterPro" id="IPR041679">
    <property type="entry name" value="DNA2/NAM7-like_C"/>
</dbReference>
<dbReference type="OrthoDB" id="5851052at2759"/>
<dbReference type="Pfam" id="PF13087">
    <property type="entry name" value="AAA_12"/>
    <property type="match status" value="1"/>
</dbReference>